<dbReference type="Proteomes" id="UP000192907">
    <property type="component" value="Unassembled WGS sequence"/>
</dbReference>
<dbReference type="EMBL" id="FWZT01000004">
    <property type="protein sequence ID" value="SMF07972.1"/>
    <property type="molecule type" value="Genomic_DNA"/>
</dbReference>
<dbReference type="RefSeq" id="WP_132316552.1">
    <property type="nucleotide sequence ID" value="NZ_FWZT01000004.1"/>
</dbReference>
<evidence type="ECO:0000313" key="1">
    <source>
        <dbReference type="EMBL" id="SMF07972.1"/>
    </source>
</evidence>
<dbReference type="AlphaFoldDB" id="A0A1Y6BG03"/>
<name>A0A1Y6BG03_9BACT</name>
<protein>
    <submittedName>
        <fullName evidence="1">Uncharacterized protein</fullName>
    </submittedName>
</protein>
<accession>A0A1Y6BG03</accession>
<proteinExistence type="predicted"/>
<sequence>MNDLSAILERSALGKDFFCQSTEKIAKGSIESLWRNCVMKCGLTSNSVFSCLHVIGETCSLLETFVPVTTKKAYQRKDACGGGAILLLRHLIRRLLGILS</sequence>
<reference evidence="2" key="1">
    <citation type="submission" date="2017-04" db="EMBL/GenBank/DDBJ databases">
        <authorList>
            <person name="Varghese N."/>
            <person name="Submissions S."/>
        </authorList>
    </citation>
    <scope>NUCLEOTIDE SEQUENCE [LARGE SCALE GENOMIC DNA]</scope>
    <source>
        <strain evidence="2">RKEM611</strain>
    </source>
</reference>
<gene>
    <name evidence="1" type="ORF">SAMN06296036_104258</name>
</gene>
<organism evidence="1 2">
    <name type="scientific">Pseudobacteriovorax antillogorgiicola</name>
    <dbReference type="NCBI Taxonomy" id="1513793"/>
    <lineage>
        <taxon>Bacteria</taxon>
        <taxon>Pseudomonadati</taxon>
        <taxon>Bdellovibrionota</taxon>
        <taxon>Oligoflexia</taxon>
        <taxon>Oligoflexales</taxon>
        <taxon>Pseudobacteriovoracaceae</taxon>
        <taxon>Pseudobacteriovorax</taxon>
    </lineage>
</organism>
<keyword evidence="2" id="KW-1185">Reference proteome</keyword>
<evidence type="ECO:0000313" key="2">
    <source>
        <dbReference type="Proteomes" id="UP000192907"/>
    </source>
</evidence>